<name>A0ABV9XYI3_9PSEU</name>
<accession>A0ABV9XYI3</accession>
<feature type="region of interest" description="Disordered" evidence="1">
    <location>
        <begin position="96"/>
        <end position="135"/>
    </location>
</feature>
<dbReference type="EMBL" id="JBHSJB010000013">
    <property type="protein sequence ID" value="MFC5055448.1"/>
    <property type="molecule type" value="Genomic_DNA"/>
</dbReference>
<evidence type="ECO:0000313" key="3">
    <source>
        <dbReference type="Proteomes" id="UP001595833"/>
    </source>
</evidence>
<proteinExistence type="predicted"/>
<dbReference type="RefSeq" id="WP_344038724.1">
    <property type="nucleotide sequence ID" value="NZ_BAAAKE010000012.1"/>
</dbReference>
<gene>
    <name evidence="2" type="ORF">ACFPFM_16990</name>
</gene>
<feature type="compositionally biased region" description="Low complexity" evidence="1">
    <location>
        <begin position="11"/>
        <end position="34"/>
    </location>
</feature>
<protein>
    <submittedName>
        <fullName evidence="2">Uncharacterized protein</fullName>
    </submittedName>
</protein>
<feature type="compositionally biased region" description="Basic and acidic residues" evidence="1">
    <location>
        <begin position="124"/>
        <end position="135"/>
    </location>
</feature>
<evidence type="ECO:0000256" key="1">
    <source>
        <dbReference type="SAM" id="MobiDB-lite"/>
    </source>
</evidence>
<organism evidence="2 3">
    <name type="scientific">Saccharothrix xinjiangensis</name>
    <dbReference type="NCBI Taxonomy" id="204798"/>
    <lineage>
        <taxon>Bacteria</taxon>
        <taxon>Bacillati</taxon>
        <taxon>Actinomycetota</taxon>
        <taxon>Actinomycetes</taxon>
        <taxon>Pseudonocardiales</taxon>
        <taxon>Pseudonocardiaceae</taxon>
        <taxon>Saccharothrix</taxon>
    </lineage>
</organism>
<reference evidence="3" key="1">
    <citation type="journal article" date="2019" name="Int. J. Syst. Evol. Microbiol.">
        <title>The Global Catalogue of Microorganisms (GCM) 10K type strain sequencing project: providing services to taxonomists for standard genome sequencing and annotation.</title>
        <authorList>
            <consortium name="The Broad Institute Genomics Platform"/>
            <consortium name="The Broad Institute Genome Sequencing Center for Infectious Disease"/>
            <person name="Wu L."/>
            <person name="Ma J."/>
        </authorList>
    </citation>
    <scope>NUCLEOTIDE SEQUENCE [LARGE SCALE GENOMIC DNA]</scope>
    <source>
        <strain evidence="3">KCTC 12848</strain>
    </source>
</reference>
<sequence>MDLLLDRARGPRSPTSRARASATAGTEARTSSSRRTSDHAHTTSGAITGRWTRSGGSGVVCPLGELSTGVAHASTWSKNSGPVIAPLWMRTTRVPVSRANSSATATKCRSRRSSTTRIPGGGAPHREQADAVRLP</sequence>
<dbReference type="Proteomes" id="UP001595833">
    <property type="component" value="Unassembled WGS sequence"/>
</dbReference>
<comment type="caution">
    <text evidence="2">The sequence shown here is derived from an EMBL/GenBank/DDBJ whole genome shotgun (WGS) entry which is preliminary data.</text>
</comment>
<evidence type="ECO:0000313" key="2">
    <source>
        <dbReference type="EMBL" id="MFC5055448.1"/>
    </source>
</evidence>
<keyword evidence="3" id="KW-1185">Reference proteome</keyword>
<feature type="region of interest" description="Disordered" evidence="1">
    <location>
        <begin position="1"/>
        <end position="57"/>
    </location>
</feature>